<feature type="domain" description="Thioesterase TesA-like" evidence="3">
    <location>
        <begin position="25"/>
        <end position="247"/>
    </location>
</feature>
<accession>A0A239IL98</accession>
<evidence type="ECO:0000313" key="5">
    <source>
        <dbReference type="Proteomes" id="UP000198415"/>
    </source>
</evidence>
<keyword evidence="2" id="KW-0378">Hydrolase</keyword>
<dbReference type="InterPro" id="IPR020802">
    <property type="entry name" value="TesA-like"/>
</dbReference>
<dbReference type="InterPro" id="IPR012223">
    <property type="entry name" value="TEII"/>
</dbReference>
<dbReference type="PANTHER" id="PTHR11487">
    <property type="entry name" value="THIOESTERASE"/>
    <property type="match status" value="1"/>
</dbReference>
<dbReference type="Proteomes" id="UP000198415">
    <property type="component" value="Unassembled WGS sequence"/>
</dbReference>
<dbReference type="SUPFAM" id="SSF53474">
    <property type="entry name" value="alpha/beta-Hydrolases"/>
    <property type="match status" value="1"/>
</dbReference>
<evidence type="ECO:0000256" key="1">
    <source>
        <dbReference type="ARBA" id="ARBA00007169"/>
    </source>
</evidence>
<dbReference type="InterPro" id="IPR029058">
    <property type="entry name" value="AB_hydrolase_fold"/>
</dbReference>
<evidence type="ECO:0000259" key="3">
    <source>
        <dbReference type="SMART" id="SM00824"/>
    </source>
</evidence>
<dbReference type="EMBL" id="FZNR01000029">
    <property type="protein sequence ID" value="SNS93823.1"/>
    <property type="molecule type" value="Genomic_DNA"/>
</dbReference>
<comment type="similarity">
    <text evidence="1">Belongs to the thioesterase family.</text>
</comment>
<gene>
    <name evidence="4" type="ORF">SAMN06264365_12955</name>
</gene>
<reference evidence="4 5" key="1">
    <citation type="submission" date="2017-06" db="EMBL/GenBank/DDBJ databases">
        <authorList>
            <person name="Kim H.J."/>
            <person name="Triplett B.A."/>
        </authorList>
    </citation>
    <scope>NUCLEOTIDE SEQUENCE [LARGE SCALE GENOMIC DNA]</scope>
    <source>
        <strain evidence="4 5">DSM 43151</strain>
    </source>
</reference>
<dbReference type="Pfam" id="PF00975">
    <property type="entry name" value="Thioesterase"/>
    <property type="match status" value="1"/>
</dbReference>
<evidence type="ECO:0000313" key="4">
    <source>
        <dbReference type="EMBL" id="SNS93823.1"/>
    </source>
</evidence>
<dbReference type="InterPro" id="IPR001031">
    <property type="entry name" value="Thioesterase"/>
</dbReference>
<evidence type="ECO:0000256" key="2">
    <source>
        <dbReference type="ARBA" id="ARBA00022801"/>
    </source>
</evidence>
<dbReference type="AlphaFoldDB" id="A0A239IL98"/>
<dbReference type="Gene3D" id="3.40.50.1820">
    <property type="entry name" value="alpha/beta hydrolase"/>
    <property type="match status" value="1"/>
</dbReference>
<dbReference type="PANTHER" id="PTHR11487:SF0">
    <property type="entry name" value="S-ACYL FATTY ACID SYNTHASE THIOESTERASE, MEDIUM CHAIN"/>
    <property type="match status" value="1"/>
</dbReference>
<sequence>MPTNTATGSAVRRFHPRPEATVRLVCLPHAGGSASAYFGLSRDLSPEIDLLAVQYPGRQDRREEACLTDLHEMAAEVVAGILPYLDRPVALFGHSMGATVAFESARLLEREHGHTPARLFLSGRRAPCTQRPDSVHRRDDAGLLAEVRLLSGTASAVLEDEEIMRMALPALRGDYTAIETYRPEPGVVTAAPLTVLTGSDDIRTSADEAAAWARHSTTECAVHTFTGGHFFLNDHLAAIARLVERHLLG</sequence>
<keyword evidence="5" id="KW-1185">Reference proteome</keyword>
<dbReference type="GO" id="GO:0008610">
    <property type="term" value="P:lipid biosynthetic process"/>
    <property type="evidence" value="ECO:0007669"/>
    <property type="project" value="TreeGrafter"/>
</dbReference>
<organism evidence="4 5">
    <name type="scientific">Actinoplanes regularis</name>
    <dbReference type="NCBI Taxonomy" id="52697"/>
    <lineage>
        <taxon>Bacteria</taxon>
        <taxon>Bacillati</taxon>
        <taxon>Actinomycetota</taxon>
        <taxon>Actinomycetes</taxon>
        <taxon>Micromonosporales</taxon>
        <taxon>Micromonosporaceae</taxon>
        <taxon>Actinoplanes</taxon>
    </lineage>
</organism>
<proteinExistence type="inferred from homology"/>
<name>A0A239IL98_9ACTN</name>
<dbReference type="GO" id="GO:0016787">
    <property type="term" value="F:hydrolase activity"/>
    <property type="evidence" value="ECO:0007669"/>
    <property type="project" value="UniProtKB-KW"/>
</dbReference>
<protein>
    <submittedName>
        <fullName evidence="4">Surfactin synthase thioesterase subunit</fullName>
    </submittedName>
</protein>
<dbReference type="SMART" id="SM00824">
    <property type="entry name" value="PKS_TE"/>
    <property type="match status" value="1"/>
</dbReference>
<dbReference type="OrthoDB" id="8480037at2"/>